<gene>
    <name evidence="3" type="ORF">CD934_17370</name>
    <name evidence="2" type="ORF">FHS33_006041</name>
</gene>
<keyword evidence="4" id="KW-1185">Reference proteome</keyword>
<dbReference type="OrthoDB" id="4130010at2"/>
<dbReference type="Proteomes" id="UP000530412">
    <property type="component" value="Unassembled WGS sequence"/>
</dbReference>
<dbReference type="PROSITE" id="PS50231">
    <property type="entry name" value="RICIN_B_LECTIN"/>
    <property type="match status" value="1"/>
</dbReference>
<evidence type="ECO:0000259" key="1">
    <source>
        <dbReference type="Pfam" id="PF14200"/>
    </source>
</evidence>
<dbReference type="Proteomes" id="UP000316215">
    <property type="component" value="Chromosome"/>
</dbReference>
<proteinExistence type="predicted"/>
<dbReference type="SUPFAM" id="SSF50370">
    <property type="entry name" value="Ricin B-like lectins"/>
    <property type="match status" value="1"/>
</dbReference>
<dbReference type="EMBL" id="CP022310">
    <property type="protein sequence ID" value="QDI70269.1"/>
    <property type="molecule type" value="Genomic_DNA"/>
</dbReference>
<reference evidence="3 4" key="1">
    <citation type="submission" date="2017-07" db="EMBL/GenBank/DDBJ databases">
        <title>The Complete Genome of Streptomyces asterosporus-ZSY.</title>
        <authorList>
            <person name="Zhang S."/>
        </authorList>
    </citation>
    <scope>NUCLEOTIDE SEQUENCE [LARGE SCALE GENOMIC DNA]</scope>
    <source>
        <strain evidence="3 4">DSM 41452</strain>
    </source>
</reference>
<organism evidence="3 4">
    <name type="scientific">Streptomyces calvus</name>
    <dbReference type="NCBI Taxonomy" id="67282"/>
    <lineage>
        <taxon>Bacteria</taxon>
        <taxon>Bacillati</taxon>
        <taxon>Actinomycetota</taxon>
        <taxon>Actinomycetes</taxon>
        <taxon>Kitasatosporales</taxon>
        <taxon>Streptomycetaceae</taxon>
        <taxon>Streptomyces</taxon>
    </lineage>
</organism>
<dbReference type="Gene3D" id="2.80.10.50">
    <property type="match status" value="1"/>
</dbReference>
<dbReference type="EMBL" id="JACJIE010000022">
    <property type="protein sequence ID" value="MBA8947573.1"/>
    <property type="molecule type" value="Genomic_DNA"/>
</dbReference>
<dbReference type="RefSeq" id="WP_142193880.1">
    <property type="nucleotide sequence ID" value="NZ_BMSU01000024.1"/>
</dbReference>
<sequence>MPDLITALPIGAVGMSHHVTGTYFMCNDWHDGVNNHVQTWAEFPFRKNTTGHMWYLVENGDGTARIESYANRRCLTVGAKHSDIVTLQERTDSLHQNWRLVRQDVSSDSYVIVSVVHPRFALAIADHHQLNDKLLGLTRLWGGGVHLAQVWRVFPASEF</sequence>
<reference evidence="2 5" key="2">
    <citation type="submission" date="2020-08" db="EMBL/GenBank/DDBJ databases">
        <title>Genomic Encyclopedia of Type Strains, Phase III (KMG-III): the genomes of soil and plant-associated and newly described type strains.</title>
        <authorList>
            <person name="Whitman W."/>
        </authorList>
    </citation>
    <scope>NUCLEOTIDE SEQUENCE [LARGE SCALE GENOMIC DNA]</scope>
    <source>
        <strain evidence="2 5">CECT 3271</strain>
    </source>
</reference>
<dbReference type="InterPro" id="IPR000772">
    <property type="entry name" value="Ricin_B_lectin"/>
</dbReference>
<evidence type="ECO:0000313" key="4">
    <source>
        <dbReference type="Proteomes" id="UP000316215"/>
    </source>
</evidence>
<evidence type="ECO:0000313" key="5">
    <source>
        <dbReference type="Proteomes" id="UP000530412"/>
    </source>
</evidence>
<name>A0A514JSD5_9ACTN</name>
<evidence type="ECO:0000313" key="2">
    <source>
        <dbReference type="EMBL" id="MBA8947573.1"/>
    </source>
</evidence>
<evidence type="ECO:0000313" key="3">
    <source>
        <dbReference type="EMBL" id="QDI70269.1"/>
    </source>
</evidence>
<dbReference type="CDD" id="cd00161">
    <property type="entry name" value="beta-trefoil_Ricin-like"/>
    <property type="match status" value="1"/>
</dbReference>
<dbReference type="AlphaFoldDB" id="A0A514JSD5"/>
<protein>
    <recommendedName>
        <fullName evidence="1">Ricin B lectin domain-containing protein</fullName>
    </recommendedName>
</protein>
<dbReference type="KEGG" id="sast:CD934_17370"/>
<feature type="domain" description="Ricin B lectin" evidence="1">
    <location>
        <begin position="53"/>
        <end position="129"/>
    </location>
</feature>
<accession>A0A514JSD5</accession>
<dbReference type="InterPro" id="IPR035992">
    <property type="entry name" value="Ricin_B-like_lectins"/>
</dbReference>
<accession>A0A7W3M1D5</accession>
<dbReference type="Pfam" id="PF14200">
    <property type="entry name" value="RicinB_lectin_2"/>
    <property type="match status" value="1"/>
</dbReference>